<proteinExistence type="predicted"/>
<accession>A0AAN7JYM3</accession>
<dbReference type="SMART" id="SM00774">
    <property type="entry name" value="WRKY"/>
    <property type="match status" value="1"/>
</dbReference>
<feature type="domain" description="WRKY" evidence="6">
    <location>
        <begin position="95"/>
        <end position="161"/>
    </location>
</feature>
<keyword evidence="3" id="KW-0238">DNA-binding</keyword>
<keyword evidence="8" id="KW-1185">Reference proteome</keyword>
<keyword evidence="4" id="KW-0804">Transcription</keyword>
<keyword evidence="2" id="KW-0805">Transcription regulation</keyword>
<dbReference type="InterPro" id="IPR036576">
    <property type="entry name" value="WRKY_dom_sf"/>
</dbReference>
<evidence type="ECO:0000256" key="4">
    <source>
        <dbReference type="ARBA" id="ARBA00023163"/>
    </source>
</evidence>
<dbReference type="AlphaFoldDB" id="A0AAN7JYM3"/>
<comment type="caution">
    <text evidence="7">The sequence shown here is derived from an EMBL/GenBank/DDBJ whole genome shotgun (WGS) entry which is preliminary data.</text>
</comment>
<organism evidence="7 8">
    <name type="scientific">Trapa incisa</name>
    <dbReference type="NCBI Taxonomy" id="236973"/>
    <lineage>
        <taxon>Eukaryota</taxon>
        <taxon>Viridiplantae</taxon>
        <taxon>Streptophyta</taxon>
        <taxon>Embryophyta</taxon>
        <taxon>Tracheophyta</taxon>
        <taxon>Spermatophyta</taxon>
        <taxon>Magnoliopsida</taxon>
        <taxon>eudicotyledons</taxon>
        <taxon>Gunneridae</taxon>
        <taxon>Pentapetalae</taxon>
        <taxon>rosids</taxon>
        <taxon>malvids</taxon>
        <taxon>Myrtales</taxon>
        <taxon>Lythraceae</taxon>
        <taxon>Trapa</taxon>
    </lineage>
</organism>
<evidence type="ECO:0000313" key="7">
    <source>
        <dbReference type="EMBL" id="KAK4757768.1"/>
    </source>
</evidence>
<dbReference type="EMBL" id="JAXIOK010000012">
    <property type="protein sequence ID" value="KAK4757768.1"/>
    <property type="molecule type" value="Genomic_DNA"/>
</dbReference>
<dbReference type="InterPro" id="IPR003657">
    <property type="entry name" value="WRKY_dom"/>
</dbReference>
<evidence type="ECO:0000313" key="8">
    <source>
        <dbReference type="Proteomes" id="UP001345219"/>
    </source>
</evidence>
<dbReference type="SUPFAM" id="SSF118290">
    <property type="entry name" value="WRKY DNA-binding domain"/>
    <property type="match status" value="1"/>
</dbReference>
<sequence length="245" mass="27571">MPLLNASLDLSLNSFRQLDCHDPAIPTIEEFNRIKSDMEEMVKMLSMYRDLRSRFMDMKSSEEGPAMAKKRKFEEVCWMAHQESTKVSRVHFQVDPSAVSLDGYQWRKYGQKATKDNPSPRAYFKCSFAPICPAKKKVQKSADNPSLLVTTYEGQHNHQSPTPTTMRYPEHALDNHGVAGLANLAAKQPFRETGDEAFAFAESFPQLLAQRVASSLTRDPNFTAALAAAISGRNLDLELRERGSP</sequence>
<dbReference type="GO" id="GO:0005634">
    <property type="term" value="C:nucleus"/>
    <property type="evidence" value="ECO:0007669"/>
    <property type="project" value="UniProtKB-SubCell"/>
</dbReference>
<dbReference type="Gene3D" id="2.20.25.80">
    <property type="entry name" value="WRKY domain"/>
    <property type="match status" value="1"/>
</dbReference>
<dbReference type="PROSITE" id="PS50811">
    <property type="entry name" value="WRKY"/>
    <property type="match status" value="1"/>
</dbReference>
<dbReference type="PANTHER" id="PTHR31429:SF3">
    <property type="entry name" value="WRKY TRANSCRIPTION FACTOR 40-RELATED"/>
    <property type="match status" value="1"/>
</dbReference>
<evidence type="ECO:0000256" key="1">
    <source>
        <dbReference type="ARBA" id="ARBA00004123"/>
    </source>
</evidence>
<dbReference type="InterPro" id="IPR044810">
    <property type="entry name" value="WRKY_plant"/>
</dbReference>
<dbReference type="PANTHER" id="PTHR31429">
    <property type="entry name" value="WRKY TRANSCRIPTION FACTOR 36-RELATED"/>
    <property type="match status" value="1"/>
</dbReference>
<protein>
    <recommendedName>
        <fullName evidence="6">WRKY domain-containing protein</fullName>
    </recommendedName>
</protein>
<reference evidence="7 8" key="1">
    <citation type="journal article" date="2023" name="Hortic Res">
        <title>Pangenome of water caltrop reveals structural variations and asymmetric subgenome divergence after allopolyploidization.</title>
        <authorList>
            <person name="Zhang X."/>
            <person name="Chen Y."/>
            <person name="Wang L."/>
            <person name="Yuan Y."/>
            <person name="Fang M."/>
            <person name="Shi L."/>
            <person name="Lu R."/>
            <person name="Comes H.P."/>
            <person name="Ma Y."/>
            <person name="Chen Y."/>
            <person name="Huang G."/>
            <person name="Zhou Y."/>
            <person name="Zheng Z."/>
            <person name="Qiu Y."/>
        </authorList>
    </citation>
    <scope>NUCLEOTIDE SEQUENCE [LARGE SCALE GENOMIC DNA]</scope>
    <source>
        <tissue evidence="7">Roots</tissue>
    </source>
</reference>
<evidence type="ECO:0000256" key="5">
    <source>
        <dbReference type="ARBA" id="ARBA00023242"/>
    </source>
</evidence>
<dbReference type="GO" id="GO:0003700">
    <property type="term" value="F:DNA-binding transcription factor activity"/>
    <property type="evidence" value="ECO:0007669"/>
    <property type="project" value="InterPro"/>
</dbReference>
<name>A0AAN7JYM3_9MYRT</name>
<gene>
    <name evidence="7" type="ORF">SAY87_019069</name>
</gene>
<evidence type="ECO:0000256" key="2">
    <source>
        <dbReference type="ARBA" id="ARBA00023015"/>
    </source>
</evidence>
<evidence type="ECO:0000259" key="6">
    <source>
        <dbReference type="PROSITE" id="PS50811"/>
    </source>
</evidence>
<dbReference type="Pfam" id="PF03106">
    <property type="entry name" value="WRKY"/>
    <property type="match status" value="1"/>
</dbReference>
<dbReference type="Proteomes" id="UP001345219">
    <property type="component" value="Chromosome 15"/>
</dbReference>
<dbReference type="GO" id="GO:0043565">
    <property type="term" value="F:sequence-specific DNA binding"/>
    <property type="evidence" value="ECO:0007669"/>
    <property type="project" value="InterPro"/>
</dbReference>
<comment type="subcellular location">
    <subcellularLocation>
        <location evidence="1">Nucleus</location>
    </subcellularLocation>
</comment>
<evidence type="ECO:0000256" key="3">
    <source>
        <dbReference type="ARBA" id="ARBA00023125"/>
    </source>
</evidence>
<keyword evidence="5" id="KW-0539">Nucleus</keyword>